<dbReference type="AlphaFoldDB" id="A0A167J9D7"/>
<protein>
    <recommendedName>
        <fullName evidence="2">polynucleotide adenylyltransferase</fullName>
        <ecNumber evidence="2">2.7.7.19</ecNumber>
    </recommendedName>
</protein>
<dbReference type="GeneID" id="28995172"/>
<evidence type="ECO:0000256" key="5">
    <source>
        <dbReference type="SAM" id="MobiDB-lite"/>
    </source>
</evidence>
<feature type="region of interest" description="Disordered" evidence="5">
    <location>
        <begin position="1"/>
        <end position="81"/>
    </location>
</feature>
<dbReference type="GO" id="GO:0046872">
    <property type="term" value="F:metal ion binding"/>
    <property type="evidence" value="ECO:0007669"/>
    <property type="project" value="UniProtKB-KW"/>
</dbReference>
<organism evidence="8 9">
    <name type="scientific">Phycomyces blakesleeanus (strain ATCC 8743b / DSM 1359 / FGSC 10004 / NBRC 33097 / NRRL 1555)</name>
    <dbReference type="NCBI Taxonomy" id="763407"/>
    <lineage>
        <taxon>Eukaryota</taxon>
        <taxon>Fungi</taxon>
        <taxon>Fungi incertae sedis</taxon>
        <taxon>Mucoromycota</taxon>
        <taxon>Mucoromycotina</taxon>
        <taxon>Mucoromycetes</taxon>
        <taxon>Mucorales</taxon>
        <taxon>Phycomycetaceae</taxon>
        <taxon>Phycomyces</taxon>
    </lineage>
</organism>
<evidence type="ECO:0000259" key="6">
    <source>
        <dbReference type="Pfam" id="PF03828"/>
    </source>
</evidence>
<evidence type="ECO:0000256" key="2">
    <source>
        <dbReference type="ARBA" id="ARBA00012388"/>
    </source>
</evidence>
<dbReference type="GO" id="GO:1990817">
    <property type="term" value="F:poly(A) RNA polymerase activity"/>
    <property type="evidence" value="ECO:0007669"/>
    <property type="project" value="UniProtKB-EC"/>
</dbReference>
<evidence type="ECO:0000256" key="1">
    <source>
        <dbReference type="ARBA" id="ARBA00008593"/>
    </source>
</evidence>
<dbReference type="InParanoid" id="A0A167J9D7"/>
<dbReference type="GO" id="GO:0031499">
    <property type="term" value="C:TRAMP complex"/>
    <property type="evidence" value="ECO:0007669"/>
    <property type="project" value="TreeGrafter"/>
</dbReference>
<proteinExistence type="inferred from homology"/>
<dbReference type="Gene3D" id="3.30.460.10">
    <property type="entry name" value="Beta Polymerase, domain 2"/>
    <property type="match status" value="1"/>
</dbReference>
<dbReference type="PANTHER" id="PTHR23092:SF15">
    <property type="entry name" value="INACTIVE NON-CANONICAL POLY(A) RNA POLYMERASE PROTEIN TRF4-2-RELATED"/>
    <property type="match status" value="1"/>
</dbReference>
<dbReference type="Pfam" id="PF22600">
    <property type="entry name" value="MTPAP-like_central"/>
    <property type="match status" value="1"/>
</dbReference>
<keyword evidence="9" id="KW-1185">Reference proteome</keyword>
<dbReference type="GO" id="GO:0003729">
    <property type="term" value="F:mRNA binding"/>
    <property type="evidence" value="ECO:0007669"/>
    <property type="project" value="TreeGrafter"/>
</dbReference>
<dbReference type="RefSeq" id="XP_018283578.1">
    <property type="nucleotide sequence ID" value="XM_018434266.1"/>
</dbReference>
<dbReference type="Pfam" id="PF03828">
    <property type="entry name" value="PAP_assoc"/>
    <property type="match status" value="1"/>
</dbReference>
<feature type="domain" description="PAP-associated" evidence="6">
    <location>
        <begin position="294"/>
        <end position="349"/>
    </location>
</feature>
<dbReference type="GO" id="GO:0005730">
    <property type="term" value="C:nucleolus"/>
    <property type="evidence" value="ECO:0007669"/>
    <property type="project" value="TreeGrafter"/>
</dbReference>
<dbReference type="STRING" id="763407.A0A167J9D7"/>
<name>A0A167J9D7_PHYB8</name>
<dbReference type="PANTHER" id="PTHR23092">
    <property type="entry name" value="POLY(A) RNA POLYMERASE"/>
    <property type="match status" value="1"/>
</dbReference>
<dbReference type="InterPro" id="IPR043519">
    <property type="entry name" value="NT_sf"/>
</dbReference>
<keyword evidence="4" id="KW-0460">Magnesium</keyword>
<evidence type="ECO:0000313" key="8">
    <source>
        <dbReference type="EMBL" id="OAD65538.1"/>
    </source>
</evidence>
<accession>A0A167J9D7</accession>
<gene>
    <name evidence="8" type="ORF">PHYBLDRAFT_160827</name>
</gene>
<sequence>MARIRNKKPRSDKTDSEANQSSADNPIDLTSPEHGPEITNEEDFISLELGDPRSRQEKRFLERSKRKREDMEQSQDDPEIDDSLYPWMESMRNTCLQPNITAHQLYERELNCLLQYLEPTDVEVQMRRFLVHRIQKVIEKTVSKDAKVEVFGSFATNLFLPDSDIDLVVISSKHIMLRKLGMALDVAGLCKDLKIISKATVPVIKFEDSLTGLKVDIILDSTTGIHSAEVIGDMMRAAPALRPLTMLIKLFLASRSLNEVFTGGLGGYAIVCLVMSFLQNHPKIQSGSIVPERNLATLLLDFFQLYGFGFNMRLTGVCVEGQGSYHYKNISVSRTGNPVFNIMDPRDRGNDIGSKSYNAMTIVRCFRAAYLTLTSNIYKKQELLDHLDRTHPSFKERVCESSILAPTFFVLDTTAQQRRFLQSVYRLGRWKNEEAAKTFKFENYNKK</sequence>
<reference evidence="9" key="1">
    <citation type="submission" date="2015-06" db="EMBL/GenBank/DDBJ databases">
        <title>Expansion of signal transduction pathways in fungi by whole-genome duplication.</title>
        <authorList>
            <consortium name="DOE Joint Genome Institute"/>
            <person name="Corrochano L.M."/>
            <person name="Kuo A."/>
            <person name="Marcet-Houben M."/>
            <person name="Polaino S."/>
            <person name="Salamov A."/>
            <person name="Villalobos J.M."/>
            <person name="Alvarez M.I."/>
            <person name="Avalos J."/>
            <person name="Benito E.P."/>
            <person name="Benoit I."/>
            <person name="Burger G."/>
            <person name="Camino L.P."/>
            <person name="Canovas D."/>
            <person name="Cerda-Olmedo E."/>
            <person name="Cheng J.-F."/>
            <person name="Dominguez A."/>
            <person name="Elias M."/>
            <person name="Eslava A.P."/>
            <person name="Glaser F."/>
            <person name="Grimwood J."/>
            <person name="Gutierrez G."/>
            <person name="Heitman J."/>
            <person name="Henrissat B."/>
            <person name="Iturriaga E.A."/>
            <person name="Lang B.F."/>
            <person name="Lavin J.L."/>
            <person name="Lee S."/>
            <person name="Li W."/>
            <person name="Lindquist E."/>
            <person name="Lopez-Garcia S."/>
            <person name="Luque E.M."/>
            <person name="Marcos A.T."/>
            <person name="Martin J."/>
            <person name="McCluskey K."/>
            <person name="Medina H.R."/>
            <person name="Miralles-Duran A."/>
            <person name="Miyazaki A."/>
            <person name="Munoz-Torres E."/>
            <person name="Oguiza J.A."/>
            <person name="Ohm R."/>
            <person name="Olmedo M."/>
            <person name="Orejas M."/>
            <person name="Ortiz-Castellanos L."/>
            <person name="Pisabarro A.G."/>
            <person name="Rodriguez-Romero J."/>
            <person name="Ruiz-Herrera J."/>
            <person name="Ruiz-Vazquez R."/>
            <person name="Sanz C."/>
            <person name="Schackwitz W."/>
            <person name="Schmutz J."/>
            <person name="Shahriari M."/>
            <person name="Shelest E."/>
            <person name="Silva-Franco F."/>
            <person name="Soanes D."/>
            <person name="Syed K."/>
            <person name="Tagua V.G."/>
            <person name="Talbot N.J."/>
            <person name="Thon M."/>
            <person name="De vries R.P."/>
            <person name="Wiebenga A."/>
            <person name="Yadav J.S."/>
            <person name="Braun E.L."/>
            <person name="Baker S."/>
            <person name="Garre V."/>
            <person name="Horwitz B."/>
            <person name="Torres-Martinez S."/>
            <person name="Idnurm A."/>
            <person name="Herrera-Estrella A."/>
            <person name="Gabaldon T."/>
            <person name="Grigoriev I.V."/>
        </authorList>
    </citation>
    <scope>NUCLEOTIDE SEQUENCE [LARGE SCALE GENOMIC DNA]</scope>
    <source>
        <strain evidence="9">NRRL 1555(-)</strain>
    </source>
</reference>
<feature type="compositionally biased region" description="Acidic residues" evidence="5">
    <location>
        <begin position="72"/>
        <end position="81"/>
    </location>
</feature>
<dbReference type="EC" id="2.7.7.19" evidence="2"/>
<feature type="domain" description="Poly(A) RNA polymerase mitochondrial-like central palm" evidence="7">
    <location>
        <begin position="108"/>
        <end position="231"/>
    </location>
</feature>
<dbReference type="SUPFAM" id="SSF81631">
    <property type="entry name" value="PAP/OAS1 substrate-binding domain"/>
    <property type="match status" value="1"/>
</dbReference>
<dbReference type="Proteomes" id="UP000077315">
    <property type="component" value="Unassembled WGS sequence"/>
</dbReference>
<dbReference type="GO" id="GO:0010605">
    <property type="term" value="P:negative regulation of macromolecule metabolic process"/>
    <property type="evidence" value="ECO:0007669"/>
    <property type="project" value="UniProtKB-ARBA"/>
</dbReference>
<keyword evidence="3" id="KW-0479">Metal-binding</keyword>
<comment type="similarity">
    <text evidence="1">Belongs to the DNA polymerase type-B-like family.</text>
</comment>
<dbReference type="InterPro" id="IPR045862">
    <property type="entry name" value="Trf4-like"/>
</dbReference>
<dbReference type="CDD" id="cd05402">
    <property type="entry name" value="NT_PAP_TUTase"/>
    <property type="match status" value="1"/>
</dbReference>
<dbReference type="InterPro" id="IPR054708">
    <property type="entry name" value="MTPAP-like_central"/>
</dbReference>
<feature type="compositionally biased region" description="Basic and acidic residues" evidence="5">
    <location>
        <begin position="50"/>
        <end position="71"/>
    </location>
</feature>
<dbReference type="SUPFAM" id="SSF81301">
    <property type="entry name" value="Nucleotidyltransferase"/>
    <property type="match status" value="1"/>
</dbReference>
<evidence type="ECO:0000259" key="7">
    <source>
        <dbReference type="Pfam" id="PF22600"/>
    </source>
</evidence>
<dbReference type="VEuPathDB" id="FungiDB:PHYBLDRAFT_160827"/>
<dbReference type="Gene3D" id="1.10.1410.10">
    <property type="match status" value="1"/>
</dbReference>
<evidence type="ECO:0000256" key="3">
    <source>
        <dbReference type="ARBA" id="ARBA00022723"/>
    </source>
</evidence>
<dbReference type="GO" id="GO:0043634">
    <property type="term" value="P:polyadenylation-dependent ncRNA catabolic process"/>
    <property type="evidence" value="ECO:0007669"/>
    <property type="project" value="TreeGrafter"/>
</dbReference>
<dbReference type="EMBL" id="KV441010">
    <property type="protein sequence ID" value="OAD65538.1"/>
    <property type="molecule type" value="Genomic_DNA"/>
</dbReference>
<dbReference type="GO" id="GO:0031123">
    <property type="term" value="P:RNA 3'-end processing"/>
    <property type="evidence" value="ECO:0007669"/>
    <property type="project" value="TreeGrafter"/>
</dbReference>
<evidence type="ECO:0000313" key="9">
    <source>
        <dbReference type="Proteomes" id="UP000077315"/>
    </source>
</evidence>
<dbReference type="InterPro" id="IPR002058">
    <property type="entry name" value="PAP_assoc"/>
</dbReference>
<dbReference type="FunCoup" id="A0A167J9D7">
    <property type="interactions" value="236"/>
</dbReference>
<dbReference type="OrthoDB" id="273917at2759"/>
<evidence type="ECO:0000256" key="4">
    <source>
        <dbReference type="ARBA" id="ARBA00022842"/>
    </source>
</evidence>